<evidence type="ECO:0000256" key="3">
    <source>
        <dbReference type="SAM" id="MobiDB-lite"/>
    </source>
</evidence>
<dbReference type="AlphaFoldDB" id="A0A542DX57"/>
<dbReference type="Proteomes" id="UP000317893">
    <property type="component" value="Unassembled WGS sequence"/>
</dbReference>
<gene>
    <name evidence="5" type="ORF">FB458_0566</name>
</gene>
<protein>
    <submittedName>
        <fullName evidence="5">Mce-associated membrane protein</fullName>
    </submittedName>
</protein>
<keyword evidence="4" id="KW-1133">Transmembrane helix</keyword>
<keyword evidence="2 4" id="KW-0472">Membrane</keyword>
<name>A0A542DX57_9MICO</name>
<feature type="transmembrane region" description="Helical" evidence="4">
    <location>
        <begin position="43"/>
        <end position="64"/>
    </location>
</feature>
<dbReference type="PANTHER" id="PTHR37042:SF4">
    <property type="entry name" value="OUTER MEMBRANE PROTEIN RV1973"/>
    <property type="match status" value="1"/>
</dbReference>
<evidence type="ECO:0000256" key="1">
    <source>
        <dbReference type="ARBA" id="ARBA00004370"/>
    </source>
</evidence>
<sequence length="198" mass="21043">MTTTTDRRPAVTRDRQQPEPTPPDATGPDATGPGAGGRRRGPLLLWTLAAALLLVAAGLAWKVAWPAHQLEQQRASDAAALAAGRAMAVNYSTLDYQRFDAYQQRVLDGSTGSFHDQWATESSRLKSLVTGNKATSTPTRTEAALVSADADSAEVLVGVVASTTNTAAPDGVTKTYRMDLKLSKVSGRWKVTDLAYVS</sequence>
<accession>A0A542DX57</accession>
<feature type="region of interest" description="Disordered" evidence="3">
    <location>
        <begin position="1"/>
        <end position="38"/>
    </location>
</feature>
<reference evidence="5 6" key="1">
    <citation type="submission" date="2019-06" db="EMBL/GenBank/DDBJ databases">
        <title>Sequencing the genomes of 1000 actinobacteria strains.</title>
        <authorList>
            <person name="Klenk H.-P."/>
        </authorList>
    </citation>
    <scope>NUCLEOTIDE SEQUENCE [LARGE SCALE GENOMIC DNA]</scope>
    <source>
        <strain evidence="5 6">DSM 18607</strain>
    </source>
</reference>
<evidence type="ECO:0000256" key="4">
    <source>
        <dbReference type="SAM" id="Phobius"/>
    </source>
</evidence>
<keyword evidence="6" id="KW-1185">Reference proteome</keyword>
<evidence type="ECO:0000313" key="5">
    <source>
        <dbReference type="EMBL" id="TQJ07504.1"/>
    </source>
</evidence>
<comment type="subcellular location">
    <subcellularLocation>
        <location evidence="1">Membrane</location>
    </subcellularLocation>
</comment>
<dbReference type="RefSeq" id="WP_141846586.1">
    <property type="nucleotide sequence ID" value="NZ_BAAAPR010000006.1"/>
</dbReference>
<dbReference type="EMBL" id="VFMN01000001">
    <property type="protein sequence ID" value="TQJ07504.1"/>
    <property type="molecule type" value="Genomic_DNA"/>
</dbReference>
<dbReference type="OrthoDB" id="3395172at2"/>
<dbReference type="GO" id="GO:0016020">
    <property type="term" value="C:membrane"/>
    <property type="evidence" value="ECO:0007669"/>
    <property type="project" value="UniProtKB-SubCell"/>
</dbReference>
<proteinExistence type="predicted"/>
<keyword evidence="4" id="KW-0812">Transmembrane</keyword>
<feature type="compositionally biased region" description="Basic and acidic residues" evidence="3">
    <location>
        <begin position="1"/>
        <end position="17"/>
    </location>
</feature>
<organism evidence="5 6">
    <name type="scientific">Lapillicoccus jejuensis</name>
    <dbReference type="NCBI Taxonomy" id="402171"/>
    <lineage>
        <taxon>Bacteria</taxon>
        <taxon>Bacillati</taxon>
        <taxon>Actinomycetota</taxon>
        <taxon>Actinomycetes</taxon>
        <taxon>Micrococcales</taxon>
        <taxon>Intrasporangiaceae</taxon>
        <taxon>Lapillicoccus</taxon>
    </lineage>
</organism>
<comment type="caution">
    <text evidence="5">The sequence shown here is derived from an EMBL/GenBank/DDBJ whole genome shotgun (WGS) entry which is preliminary data.</text>
</comment>
<evidence type="ECO:0000256" key="2">
    <source>
        <dbReference type="ARBA" id="ARBA00023136"/>
    </source>
</evidence>
<dbReference type="PANTHER" id="PTHR37042">
    <property type="entry name" value="OUTER MEMBRANE PROTEIN RV1973"/>
    <property type="match status" value="1"/>
</dbReference>
<evidence type="ECO:0000313" key="6">
    <source>
        <dbReference type="Proteomes" id="UP000317893"/>
    </source>
</evidence>